<proteinExistence type="predicted"/>
<dbReference type="EMBL" id="QKWP01000029">
    <property type="protein sequence ID" value="RIB29773.1"/>
    <property type="molecule type" value="Genomic_DNA"/>
</dbReference>
<organism evidence="1 2">
    <name type="scientific">Gigaspora rosea</name>
    <dbReference type="NCBI Taxonomy" id="44941"/>
    <lineage>
        <taxon>Eukaryota</taxon>
        <taxon>Fungi</taxon>
        <taxon>Fungi incertae sedis</taxon>
        <taxon>Mucoromycota</taxon>
        <taxon>Glomeromycotina</taxon>
        <taxon>Glomeromycetes</taxon>
        <taxon>Diversisporales</taxon>
        <taxon>Gigasporaceae</taxon>
        <taxon>Gigaspora</taxon>
    </lineage>
</organism>
<gene>
    <name evidence="1" type="ORF">C2G38_2154405</name>
</gene>
<dbReference type="STRING" id="44941.A0A397WAW0"/>
<dbReference type="AlphaFoldDB" id="A0A397WAW0"/>
<protein>
    <submittedName>
        <fullName evidence="1">Uncharacterized protein</fullName>
    </submittedName>
</protein>
<sequence>MTDSKLCMNCETTESTVFRSLKDKKWEEVENNNLTKEKWVKGGKLYHICYMNFVENLLQRLRREAKQVRISSGEVEVTARKEVDVTYKDVGTTMKDMEEASMIDLVGTIEAMTRIFYEREHVKKEGPIYSYEELWEVFQTNKCLENFLYQLYLVARPLERGEKIIDPFYLDSVGTSNEGLDTLANLGNAFVLNIDNYHNIHVPQQADSTNTSHPAHMATIIANPCPVSAIPCNGALNPRIINDKLIMKHLDGRFIINLGIPYNERRLGHTELMQGYLSDHIIPVVADWPGQFFIRKAIVHQLFLNNEVVPPFVASFVPIMGPLHVSLNGRELVYKKNSFLFNDIYKGIFDNLIPLVLDVYAAHHREGNWQAYEEACMRCWCDLFLRFDRRNYKRSPLIDCPVETVHSIIQRCMAKFFTAKVFTKIYKAHYLYPLTINSSDDNINSYKLPSLGYEITDRHLPRGFVTSRKPFINVLCDYLQKEFMDENVESADEDDSDAEDATGDIATVDNLLDQAKKNFFEL</sequence>
<evidence type="ECO:0000313" key="1">
    <source>
        <dbReference type="EMBL" id="RIB29773.1"/>
    </source>
</evidence>
<keyword evidence="2" id="KW-1185">Reference proteome</keyword>
<evidence type="ECO:0000313" key="2">
    <source>
        <dbReference type="Proteomes" id="UP000266673"/>
    </source>
</evidence>
<reference evidence="1 2" key="1">
    <citation type="submission" date="2018-06" db="EMBL/GenBank/DDBJ databases">
        <title>Comparative genomics reveals the genomic features of Rhizophagus irregularis, R. cerebriforme, R. diaphanum and Gigaspora rosea, and their symbiotic lifestyle signature.</title>
        <authorList>
            <person name="Morin E."/>
            <person name="San Clemente H."/>
            <person name="Chen E.C.H."/>
            <person name="De La Providencia I."/>
            <person name="Hainaut M."/>
            <person name="Kuo A."/>
            <person name="Kohler A."/>
            <person name="Murat C."/>
            <person name="Tang N."/>
            <person name="Roy S."/>
            <person name="Loubradou J."/>
            <person name="Henrissat B."/>
            <person name="Grigoriev I.V."/>
            <person name="Corradi N."/>
            <person name="Roux C."/>
            <person name="Martin F.M."/>
        </authorList>
    </citation>
    <scope>NUCLEOTIDE SEQUENCE [LARGE SCALE GENOMIC DNA]</scope>
    <source>
        <strain evidence="1 2">DAOM 194757</strain>
    </source>
</reference>
<dbReference type="Proteomes" id="UP000266673">
    <property type="component" value="Unassembled WGS sequence"/>
</dbReference>
<name>A0A397WAW0_9GLOM</name>
<accession>A0A397WAW0</accession>
<comment type="caution">
    <text evidence="1">The sequence shown here is derived from an EMBL/GenBank/DDBJ whole genome shotgun (WGS) entry which is preliminary data.</text>
</comment>